<sequence length="1182" mass="132130">MLLKRLPDVVDLNPAKIALGITKLVLQIRDVRSGSSHRCLADYAFQEVKGNIDTIDRRIISTAEQLRAVKEAMDGWEPDTTEEKQGMRQFETTLEEAWGKLVKLRDQSLARKIAVHEDDKGQIAEIFERINQAREQLVNLLLERLEVSHIADHKSELEGEKRQLLRRAVCTPGTRVRILENITSWANDISPGSQSVYWLTGQAGSGKTTIAYTIARRFEFANDADDTIVLGGNFFCSRQFEETRFATRIVRTIVYHLALRWKVFAEALSEFDTIHQNVSVQLERLLIAPWKQARLTEPSNPPNFLVIIDALDEIERGGGSGFLRDLLDVINKHRLPGLKFFATSRPDPNLVTRLQSFEDKQFYRLEQVPIEEAETDITIYLNTNLSFFVGTPEMEKLIAQAAGLFIYAATVVKYLEGYTPPEQKQRLDMLPSLSVISQTPETLEEETPLLDGLYFQVLSDAFHGFKGNFFVQRLHILHTFLCSAERTSTSLVANLLFSGKETNFALSHTAIADSVFACLHAVLYTADDRVLSYHKSFTDFMFNQNRAGKFWCNQAEHHRLLTESCFRVMNTGLKFNIANISSSFLLDCDNSELPDAVRQNISPVLSYACRSWDQHFLGVKLTDSDALFNILSEFLKLHVLFWIEALNLLGLRGLCNLMLQRVYKCVTNVMGSAVNATVASSNGRFIISGSEDGSVRVWDASTGEILKVLDGHTKRVRSVKFSNDDRFIISGSVDKSVRVWDASTGETLKVLEGHTRAVSSVEFSSDDRFIISGSWDKSVRVWDASTGETLKVLEGHTHQVTSVVFSSDSRFIISGSWDKSVRVWDASTGETLKVLEGHTNRVTSVAFSSDDRFIISGSYDKLVRVWDASTGETLKVLGYHTKRVTSVAFSSDDRFIISGSYDKSTLKVLEGHIRWVTSVVFSSDNRFIISGSWDESVRVWDASTGETLKVLEGHTHWVTSVVFSSDNRFIISGSEDGSVRVWDASTGETLKVLVGRTWAVTSVVFSSDDRFIISGSKDGSVRVWDASTGETLKVLVGHTWAVTSVVFSSDNRFIISGSDDGSVRVWDASTGETLKVLEGHTYEVTSVALSSDNRFIISGSNDNSVRVWDASTGEILKNLKADPSSSLQHTGWLLSPHKADYLMFVPLSVNLPDSSTLPQPYAASVDFTPSTLGSEWHKCFVL</sequence>
<dbReference type="PROSITE" id="PS50294">
    <property type="entry name" value="WD_REPEATS_REGION"/>
    <property type="match status" value="10"/>
</dbReference>
<dbReference type="InterPro" id="IPR001680">
    <property type="entry name" value="WD40_rpt"/>
</dbReference>
<dbReference type="SUPFAM" id="SSF50978">
    <property type="entry name" value="WD40 repeat-like"/>
    <property type="match status" value="2"/>
</dbReference>
<keyword evidence="2" id="KW-0677">Repeat</keyword>
<dbReference type="Gene3D" id="3.40.50.300">
    <property type="entry name" value="P-loop containing nucleotide triphosphate hydrolases"/>
    <property type="match status" value="1"/>
</dbReference>
<dbReference type="Pfam" id="PF23342">
    <property type="entry name" value="WDR90_beta-prop_4th"/>
    <property type="match status" value="1"/>
</dbReference>
<feature type="repeat" description="WD" evidence="3">
    <location>
        <begin position="835"/>
        <end position="876"/>
    </location>
</feature>
<feature type="domain" description="NACHT" evidence="4">
    <location>
        <begin position="195"/>
        <end position="347"/>
    </location>
</feature>
<proteinExistence type="predicted"/>
<evidence type="ECO:0000313" key="6">
    <source>
        <dbReference type="Proteomes" id="UP000053424"/>
    </source>
</evidence>
<feature type="repeat" description="WD" evidence="3">
    <location>
        <begin position="993"/>
        <end position="1034"/>
    </location>
</feature>
<dbReference type="InterPro" id="IPR019775">
    <property type="entry name" value="WD40_repeat_CS"/>
</dbReference>
<dbReference type="InterPro" id="IPR036322">
    <property type="entry name" value="WD40_repeat_dom_sf"/>
</dbReference>
<feature type="repeat" description="WD" evidence="3">
    <location>
        <begin position="667"/>
        <end position="708"/>
    </location>
</feature>
<dbReference type="InterPro" id="IPR059179">
    <property type="entry name" value="MLKL-like_MCAfunc"/>
</dbReference>
<dbReference type="SMART" id="SM00564">
    <property type="entry name" value="PQQ"/>
    <property type="match status" value="10"/>
</dbReference>
<dbReference type="InterPro" id="IPR007111">
    <property type="entry name" value="NACHT_NTPase"/>
</dbReference>
<dbReference type="CDD" id="cd21037">
    <property type="entry name" value="MLKL_NTD"/>
    <property type="match status" value="1"/>
</dbReference>
<feature type="repeat" description="WD" evidence="3">
    <location>
        <begin position="909"/>
        <end position="950"/>
    </location>
</feature>
<dbReference type="HOGENOM" id="CLU_000288_6_3_1"/>
<dbReference type="PROSITE" id="PS00678">
    <property type="entry name" value="WD_REPEATS_1"/>
    <property type="match status" value="10"/>
</dbReference>
<dbReference type="SMART" id="SM00320">
    <property type="entry name" value="WD40"/>
    <property type="match status" value="11"/>
</dbReference>
<feature type="repeat" description="WD" evidence="3">
    <location>
        <begin position="751"/>
        <end position="792"/>
    </location>
</feature>
<reference evidence="6" key="2">
    <citation type="submission" date="2015-01" db="EMBL/GenBank/DDBJ databases">
        <title>Evolutionary Origins and Diversification of the Mycorrhizal Mutualists.</title>
        <authorList>
            <consortium name="DOE Joint Genome Institute"/>
            <consortium name="Mycorrhizal Genomics Consortium"/>
            <person name="Kohler A."/>
            <person name="Kuo A."/>
            <person name="Nagy L.G."/>
            <person name="Floudas D."/>
            <person name="Copeland A."/>
            <person name="Barry K.W."/>
            <person name="Cichocki N."/>
            <person name="Veneault-Fourrey C."/>
            <person name="LaButti K."/>
            <person name="Lindquist E.A."/>
            <person name="Lipzen A."/>
            <person name="Lundell T."/>
            <person name="Morin E."/>
            <person name="Murat C."/>
            <person name="Riley R."/>
            <person name="Ohm R."/>
            <person name="Sun H."/>
            <person name="Tunlid A."/>
            <person name="Henrissat B."/>
            <person name="Grigoriev I.V."/>
            <person name="Hibbett D.S."/>
            <person name="Martin F."/>
        </authorList>
    </citation>
    <scope>NUCLEOTIDE SEQUENCE [LARGE SCALE GENOMIC DNA]</scope>
    <source>
        <strain evidence="6">h7</strain>
    </source>
</reference>
<dbReference type="EMBL" id="KN831789">
    <property type="protein sequence ID" value="KIM38762.1"/>
    <property type="molecule type" value="Genomic_DNA"/>
</dbReference>
<dbReference type="InterPro" id="IPR056884">
    <property type="entry name" value="NPHP3-like_N"/>
</dbReference>
<keyword evidence="1 3" id="KW-0853">WD repeat</keyword>
<dbReference type="PANTHER" id="PTHR22847:SF637">
    <property type="entry name" value="WD REPEAT DOMAIN 5B"/>
    <property type="match status" value="1"/>
</dbReference>
<evidence type="ECO:0000256" key="2">
    <source>
        <dbReference type="ARBA" id="ARBA00022737"/>
    </source>
</evidence>
<dbReference type="STRING" id="686832.A0A0C2YCM6"/>
<dbReference type="PANTHER" id="PTHR22847">
    <property type="entry name" value="WD40 REPEAT PROTEIN"/>
    <property type="match status" value="1"/>
</dbReference>
<gene>
    <name evidence="5" type="ORF">M413DRAFT_75797</name>
</gene>
<evidence type="ECO:0000256" key="1">
    <source>
        <dbReference type="ARBA" id="ARBA00022574"/>
    </source>
</evidence>
<evidence type="ECO:0000313" key="5">
    <source>
        <dbReference type="EMBL" id="KIM38762.1"/>
    </source>
</evidence>
<feature type="repeat" description="WD" evidence="3">
    <location>
        <begin position="951"/>
        <end position="992"/>
    </location>
</feature>
<evidence type="ECO:0000256" key="3">
    <source>
        <dbReference type="PROSITE-ProRule" id="PRU00221"/>
    </source>
</evidence>
<dbReference type="PROSITE" id="PS50837">
    <property type="entry name" value="NACHT"/>
    <property type="match status" value="1"/>
</dbReference>
<feature type="repeat" description="WD" evidence="3">
    <location>
        <begin position="877"/>
        <end position="904"/>
    </location>
</feature>
<dbReference type="Gene3D" id="2.130.10.10">
    <property type="entry name" value="YVTN repeat-like/Quinoprotein amine dehydrogenase"/>
    <property type="match status" value="6"/>
</dbReference>
<dbReference type="AlphaFoldDB" id="A0A0C2YCM6"/>
<dbReference type="GO" id="GO:0005634">
    <property type="term" value="C:nucleus"/>
    <property type="evidence" value="ECO:0007669"/>
    <property type="project" value="TreeGrafter"/>
</dbReference>
<dbReference type="OrthoDB" id="3266532at2759"/>
<name>A0A0C2YCM6_HEBCY</name>
<dbReference type="SUPFAM" id="SSF52540">
    <property type="entry name" value="P-loop containing nucleoside triphosphate hydrolases"/>
    <property type="match status" value="1"/>
</dbReference>
<dbReference type="Pfam" id="PF00400">
    <property type="entry name" value="WD40"/>
    <property type="match status" value="7"/>
</dbReference>
<dbReference type="Pfam" id="PF24883">
    <property type="entry name" value="NPHP3_N"/>
    <property type="match status" value="1"/>
</dbReference>
<feature type="repeat" description="WD" evidence="3">
    <location>
        <begin position="1077"/>
        <end position="1118"/>
    </location>
</feature>
<feature type="repeat" description="WD" evidence="3">
    <location>
        <begin position="1035"/>
        <end position="1076"/>
    </location>
</feature>
<dbReference type="InterPro" id="IPR020472">
    <property type="entry name" value="WD40_PAC1"/>
</dbReference>
<dbReference type="GO" id="GO:1990234">
    <property type="term" value="C:transferase complex"/>
    <property type="evidence" value="ECO:0007669"/>
    <property type="project" value="UniProtKB-ARBA"/>
</dbReference>
<reference evidence="5 6" key="1">
    <citation type="submission" date="2014-04" db="EMBL/GenBank/DDBJ databases">
        <authorList>
            <consortium name="DOE Joint Genome Institute"/>
            <person name="Kuo A."/>
            <person name="Gay G."/>
            <person name="Dore J."/>
            <person name="Kohler A."/>
            <person name="Nagy L.G."/>
            <person name="Floudas D."/>
            <person name="Copeland A."/>
            <person name="Barry K.W."/>
            <person name="Cichocki N."/>
            <person name="Veneault-Fourrey C."/>
            <person name="LaButti K."/>
            <person name="Lindquist E.A."/>
            <person name="Lipzen A."/>
            <person name="Lundell T."/>
            <person name="Morin E."/>
            <person name="Murat C."/>
            <person name="Sun H."/>
            <person name="Tunlid A."/>
            <person name="Henrissat B."/>
            <person name="Grigoriev I.V."/>
            <person name="Hibbett D.S."/>
            <person name="Martin F."/>
            <person name="Nordberg H.P."/>
            <person name="Cantor M.N."/>
            <person name="Hua S.X."/>
        </authorList>
    </citation>
    <scope>NUCLEOTIDE SEQUENCE [LARGE SCALE GENOMIC DNA]</scope>
    <source>
        <strain evidence="6">h7</strain>
    </source>
</reference>
<dbReference type="InterPro" id="IPR027417">
    <property type="entry name" value="P-loop_NTPase"/>
</dbReference>
<dbReference type="Proteomes" id="UP000053424">
    <property type="component" value="Unassembled WGS sequence"/>
</dbReference>
<protein>
    <recommendedName>
        <fullName evidence="4">NACHT domain-containing protein</fullName>
    </recommendedName>
</protein>
<accession>A0A0C2YCM6</accession>
<dbReference type="InterPro" id="IPR055440">
    <property type="entry name" value="Beta-prop_WDR90_4th"/>
</dbReference>
<dbReference type="CDD" id="cd00200">
    <property type="entry name" value="WD40"/>
    <property type="match status" value="1"/>
</dbReference>
<dbReference type="InterPro" id="IPR015943">
    <property type="entry name" value="WD40/YVTN_repeat-like_dom_sf"/>
</dbReference>
<feature type="repeat" description="WD" evidence="3">
    <location>
        <begin position="709"/>
        <end position="750"/>
    </location>
</feature>
<dbReference type="PRINTS" id="PR00320">
    <property type="entry name" value="GPROTEINBRPT"/>
</dbReference>
<organism evidence="5 6">
    <name type="scientific">Hebeloma cylindrosporum</name>
    <dbReference type="NCBI Taxonomy" id="76867"/>
    <lineage>
        <taxon>Eukaryota</taxon>
        <taxon>Fungi</taxon>
        <taxon>Dikarya</taxon>
        <taxon>Basidiomycota</taxon>
        <taxon>Agaricomycotina</taxon>
        <taxon>Agaricomycetes</taxon>
        <taxon>Agaricomycetidae</taxon>
        <taxon>Agaricales</taxon>
        <taxon>Agaricineae</taxon>
        <taxon>Hymenogastraceae</taxon>
        <taxon>Hebeloma</taxon>
    </lineage>
</organism>
<evidence type="ECO:0000259" key="4">
    <source>
        <dbReference type="PROSITE" id="PS50837"/>
    </source>
</evidence>
<feature type="repeat" description="WD" evidence="3">
    <location>
        <begin position="793"/>
        <end position="834"/>
    </location>
</feature>
<keyword evidence="6" id="KW-1185">Reference proteome</keyword>
<dbReference type="PROSITE" id="PS50082">
    <property type="entry name" value="WD_REPEATS_2"/>
    <property type="match status" value="11"/>
</dbReference>
<dbReference type="InterPro" id="IPR018391">
    <property type="entry name" value="PQQ_b-propeller_rpt"/>
</dbReference>